<feature type="signal peptide" evidence="1">
    <location>
        <begin position="1"/>
        <end position="19"/>
    </location>
</feature>
<sequence length="126" mass="12851">MKAVLALLGALLTCQAVSAQYFAPGYNGLVAGGYPFYPGISGYGVGVVEEVVEPIIPVSSGLVDARSYVDSYFPGSSYCGFGTYGPAYGGLGYPLDVYGPSVFPGPVSPLFPNIGFAPGFAAFGVV</sequence>
<name>A0A1B6GHI9_9HEMI</name>
<gene>
    <name evidence="2" type="ORF">g.15766</name>
</gene>
<dbReference type="EMBL" id="GECZ01007860">
    <property type="protein sequence ID" value="JAS61909.1"/>
    <property type="molecule type" value="Transcribed_RNA"/>
</dbReference>
<accession>A0A1B6GHI9</accession>
<evidence type="ECO:0000256" key="1">
    <source>
        <dbReference type="SAM" id="SignalP"/>
    </source>
</evidence>
<proteinExistence type="predicted"/>
<evidence type="ECO:0000313" key="2">
    <source>
        <dbReference type="EMBL" id="JAS61909.1"/>
    </source>
</evidence>
<organism evidence="2">
    <name type="scientific">Cuerna arida</name>
    <dbReference type="NCBI Taxonomy" id="1464854"/>
    <lineage>
        <taxon>Eukaryota</taxon>
        <taxon>Metazoa</taxon>
        <taxon>Ecdysozoa</taxon>
        <taxon>Arthropoda</taxon>
        <taxon>Hexapoda</taxon>
        <taxon>Insecta</taxon>
        <taxon>Pterygota</taxon>
        <taxon>Neoptera</taxon>
        <taxon>Paraneoptera</taxon>
        <taxon>Hemiptera</taxon>
        <taxon>Auchenorrhyncha</taxon>
        <taxon>Membracoidea</taxon>
        <taxon>Cicadellidae</taxon>
        <taxon>Cicadellinae</taxon>
        <taxon>Proconiini</taxon>
        <taxon>Cuerna</taxon>
    </lineage>
</organism>
<keyword evidence="1" id="KW-0732">Signal</keyword>
<protein>
    <submittedName>
        <fullName evidence="2">Uncharacterized protein</fullName>
    </submittedName>
</protein>
<dbReference type="AlphaFoldDB" id="A0A1B6GHI9"/>
<reference evidence="2" key="1">
    <citation type="submission" date="2015-11" db="EMBL/GenBank/DDBJ databases">
        <title>De novo transcriptome assembly of four potential Pierce s Disease insect vectors from Arizona vineyards.</title>
        <authorList>
            <person name="Tassone E.E."/>
        </authorList>
    </citation>
    <scope>NUCLEOTIDE SEQUENCE</scope>
</reference>
<feature type="chain" id="PRO_5008583556" evidence="1">
    <location>
        <begin position="20"/>
        <end position="126"/>
    </location>
</feature>